<dbReference type="InterPro" id="IPR001723">
    <property type="entry name" value="Nuclear_hrmn_rcpt"/>
</dbReference>
<dbReference type="PRINTS" id="PR00047">
    <property type="entry name" value="STROIDFINGER"/>
</dbReference>
<keyword evidence="3 9" id="KW-0862">Zinc</keyword>
<feature type="region of interest" description="Disordered" evidence="10">
    <location>
        <begin position="193"/>
        <end position="219"/>
    </location>
</feature>
<dbReference type="SUPFAM" id="SSF57716">
    <property type="entry name" value="Glucocorticoid receptor-like (DNA-binding domain)"/>
    <property type="match status" value="1"/>
</dbReference>
<dbReference type="GO" id="GO:0008270">
    <property type="term" value="F:zinc ion binding"/>
    <property type="evidence" value="ECO:0007669"/>
    <property type="project" value="UniProtKB-KW"/>
</dbReference>
<dbReference type="PROSITE" id="PS51843">
    <property type="entry name" value="NR_LBD"/>
    <property type="match status" value="1"/>
</dbReference>
<feature type="domain" description="NR LBD" evidence="12">
    <location>
        <begin position="252"/>
        <end position="483"/>
    </location>
</feature>
<dbReference type="PRINTS" id="PR00398">
    <property type="entry name" value="STRDHORMONER"/>
</dbReference>
<dbReference type="Pfam" id="PF00104">
    <property type="entry name" value="Hormone_recep"/>
    <property type="match status" value="1"/>
</dbReference>
<evidence type="ECO:0000259" key="12">
    <source>
        <dbReference type="PROSITE" id="PS51843"/>
    </source>
</evidence>
<dbReference type="InterPro" id="IPR013088">
    <property type="entry name" value="Znf_NHR/GATA"/>
</dbReference>
<dbReference type="GO" id="GO:0003677">
    <property type="term" value="F:DNA binding"/>
    <property type="evidence" value="ECO:0007669"/>
    <property type="project" value="UniProtKB-KW"/>
</dbReference>
<name>A0ABD0MC39_9CAEN</name>
<dbReference type="SUPFAM" id="SSF48508">
    <property type="entry name" value="Nuclear receptor ligand-binding domain"/>
    <property type="match status" value="1"/>
</dbReference>
<keyword evidence="2 9" id="KW-0863">Zinc-finger</keyword>
<sequence length="483" mass="54461">MEQPSKSRKPVSAAPKTQAPSPGLLRKKHRMDGQRICRVCGDRAVAHNFDVITCESCKTFFRRNAHKPQKECAFEGKCEITVNTRRFCPACRLKKCFAIGMRADMILDEAERKARMDKIAENRKKRQLALEASKQRGESSSSSDGCSDRKHRTQILECDSSKAEIDSTQDPAGTSVDTVDLLAEEVVPEFQQNVQTSDQAPQSAASGQGQGQSVQVQTDSVSNSRGRACSFEPVPTALLPSDPLMYWRLTAEEHTLLTQLTADYQELLLEHLPVLDTSQVLLQRIESLSLNESMDHSERFIANLVNFLKHIPDFRSLDMSDQLALVKANFMRCFLVKGSVSYSEERDAWLKDNFEVPLSAYVGATQNPELMRRYADFCRITKRVLKNDISGYALLNLLVLLEPQTASLSDRQTVNTLHDKYATLLKHHLESQYSYMFAGQYLEAAWDCLHDSKLVAADMVSLFINFKDFIGPLMAEVMDMKPE</sequence>
<evidence type="ECO:0000256" key="10">
    <source>
        <dbReference type="SAM" id="MobiDB-lite"/>
    </source>
</evidence>
<keyword evidence="5 9" id="KW-0238">DNA-binding</keyword>
<evidence type="ECO:0000259" key="11">
    <source>
        <dbReference type="PROSITE" id="PS51030"/>
    </source>
</evidence>
<dbReference type="Proteomes" id="UP001519460">
    <property type="component" value="Unassembled WGS sequence"/>
</dbReference>
<evidence type="ECO:0000256" key="4">
    <source>
        <dbReference type="ARBA" id="ARBA00023015"/>
    </source>
</evidence>
<gene>
    <name evidence="13" type="ORF">BaRGS_00000306</name>
</gene>
<comment type="subcellular location">
    <subcellularLocation>
        <location evidence="9">Nucleus</location>
    </subcellularLocation>
</comment>
<dbReference type="Gene3D" id="3.30.50.10">
    <property type="entry name" value="Erythroid Transcription Factor GATA-1, subunit A"/>
    <property type="match status" value="1"/>
</dbReference>
<proteinExistence type="inferred from homology"/>
<evidence type="ECO:0000256" key="9">
    <source>
        <dbReference type="RuleBase" id="RU004334"/>
    </source>
</evidence>
<evidence type="ECO:0000256" key="3">
    <source>
        <dbReference type="ARBA" id="ARBA00022833"/>
    </source>
</evidence>
<dbReference type="InterPro" id="IPR001628">
    <property type="entry name" value="Znf_hrmn_rcpt"/>
</dbReference>
<dbReference type="Gene3D" id="1.10.565.10">
    <property type="entry name" value="Retinoid X Receptor"/>
    <property type="match status" value="1"/>
</dbReference>
<keyword evidence="8 9" id="KW-0539">Nucleus</keyword>
<keyword evidence="4 9" id="KW-0805">Transcription regulation</keyword>
<dbReference type="PROSITE" id="PS00031">
    <property type="entry name" value="NUCLEAR_REC_DBD_1"/>
    <property type="match status" value="1"/>
</dbReference>
<dbReference type="Pfam" id="PF00105">
    <property type="entry name" value="zf-C4"/>
    <property type="match status" value="1"/>
</dbReference>
<evidence type="ECO:0000256" key="7">
    <source>
        <dbReference type="ARBA" id="ARBA00023170"/>
    </source>
</evidence>
<feature type="region of interest" description="Disordered" evidence="10">
    <location>
        <begin position="125"/>
        <end position="151"/>
    </location>
</feature>
<keyword evidence="1 9" id="KW-0479">Metal-binding</keyword>
<keyword evidence="6 9" id="KW-0804">Transcription</keyword>
<dbReference type="AlphaFoldDB" id="A0ABD0MC39"/>
<evidence type="ECO:0000256" key="1">
    <source>
        <dbReference type="ARBA" id="ARBA00022723"/>
    </source>
</evidence>
<comment type="similarity">
    <text evidence="9">Belongs to the nuclear hormone receptor family.</text>
</comment>
<dbReference type="SMART" id="SM00399">
    <property type="entry name" value="ZnF_C4"/>
    <property type="match status" value="1"/>
</dbReference>
<dbReference type="InterPro" id="IPR035500">
    <property type="entry name" value="NHR-like_dom_sf"/>
</dbReference>
<feature type="domain" description="Nuclear receptor" evidence="11">
    <location>
        <begin position="34"/>
        <end position="108"/>
    </location>
</feature>
<evidence type="ECO:0000256" key="6">
    <source>
        <dbReference type="ARBA" id="ARBA00023163"/>
    </source>
</evidence>
<evidence type="ECO:0000256" key="5">
    <source>
        <dbReference type="ARBA" id="ARBA00023125"/>
    </source>
</evidence>
<evidence type="ECO:0000256" key="2">
    <source>
        <dbReference type="ARBA" id="ARBA00022771"/>
    </source>
</evidence>
<dbReference type="GO" id="GO:0005634">
    <property type="term" value="C:nucleus"/>
    <property type="evidence" value="ECO:0007669"/>
    <property type="project" value="UniProtKB-SubCell"/>
</dbReference>
<dbReference type="InterPro" id="IPR050234">
    <property type="entry name" value="Nuclear_hormone_rcpt_NR1"/>
</dbReference>
<dbReference type="EMBL" id="JACVVK020000001">
    <property type="protein sequence ID" value="KAK7508740.1"/>
    <property type="molecule type" value="Genomic_DNA"/>
</dbReference>
<organism evidence="13 14">
    <name type="scientific">Batillaria attramentaria</name>
    <dbReference type="NCBI Taxonomy" id="370345"/>
    <lineage>
        <taxon>Eukaryota</taxon>
        <taxon>Metazoa</taxon>
        <taxon>Spiralia</taxon>
        <taxon>Lophotrochozoa</taxon>
        <taxon>Mollusca</taxon>
        <taxon>Gastropoda</taxon>
        <taxon>Caenogastropoda</taxon>
        <taxon>Sorbeoconcha</taxon>
        <taxon>Cerithioidea</taxon>
        <taxon>Batillariidae</taxon>
        <taxon>Batillaria</taxon>
    </lineage>
</organism>
<dbReference type="SMART" id="SM00430">
    <property type="entry name" value="HOLI"/>
    <property type="match status" value="1"/>
</dbReference>
<dbReference type="PANTHER" id="PTHR24082:SF283">
    <property type="entry name" value="NUCLEAR HORMONE RECEPTOR HR96"/>
    <property type="match status" value="1"/>
</dbReference>
<dbReference type="PANTHER" id="PTHR24082">
    <property type="entry name" value="NUCLEAR HORMONE RECEPTOR"/>
    <property type="match status" value="1"/>
</dbReference>
<accession>A0ABD0MC39</accession>
<protein>
    <submittedName>
        <fullName evidence="13">Uncharacterized protein</fullName>
    </submittedName>
</protein>
<feature type="compositionally biased region" description="Low complexity" evidence="10">
    <location>
        <begin position="197"/>
        <end position="219"/>
    </location>
</feature>
<comment type="caution">
    <text evidence="13">The sequence shown here is derived from an EMBL/GenBank/DDBJ whole genome shotgun (WGS) entry which is preliminary data.</text>
</comment>
<dbReference type="PROSITE" id="PS51030">
    <property type="entry name" value="NUCLEAR_REC_DBD_2"/>
    <property type="match status" value="1"/>
</dbReference>
<dbReference type="InterPro" id="IPR000536">
    <property type="entry name" value="Nucl_hrmn_rcpt_lig-bd"/>
</dbReference>
<keyword evidence="7 9" id="KW-0675">Receptor</keyword>
<evidence type="ECO:0000313" key="14">
    <source>
        <dbReference type="Proteomes" id="UP001519460"/>
    </source>
</evidence>
<evidence type="ECO:0000256" key="8">
    <source>
        <dbReference type="ARBA" id="ARBA00023242"/>
    </source>
</evidence>
<keyword evidence="14" id="KW-1185">Reference proteome</keyword>
<evidence type="ECO:0000313" key="13">
    <source>
        <dbReference type="EMBL" id="KAK7508740.1"/>
    </source>
</evidence>
<reference evidence="13 14" key="1">
    <citation type="journal article" date="2023" name="Sci. Data">
        <title>Genome assembly of the Korean intertidal mud-creeper Batillaria attramentaria.</title>
        <authorList>
            <person name="Patra A.K."/>
            <person name="Ho P.T."/>
            <person name="Jun S."/>
            <person name="Lee S.J."/>
            <person name="Kim Y."/>
            <person name="Won Y.J."/>
        </authorList>
    </citation>
    <scope>NUCLEOTIDE SEQUENCE [LARGE SCALE GENOMIC DNA]</scope>
    <source>
        <strain evidence="13">Wonlab-2016</strain>
    </source>
</reference>
<feature type="region of interest" description="Disordered" evidence="10">
    <location>
        <begin position="1"/>
        <end position="28"/>
    </location>
</feature>